<dbReference type="PANTHER" id="PTHR24300">
    <property type="entry name" value="CYTOCHROME P450 508A4-RELATED"/>
    <property type="match status" value="1"/>
</dbReference>
<reference evidence="21" key="4">
    <citation type="journal article" date="2018" name="Biotechnol. Bioeng.">
        <title>A reference genome of the Chinese hamster based on a hybrid assembly strategy.</title>
        <authorList>
            <person name="Rupp O."/>
            <person name="MacDonald M.L."/>
            <person name="Li S."/>
            <person name="Dhiman H."/>
            <person name="Polson S."/>
            <person name="Griep S."/>
            <person name="Heffner K."/>
            <person name="Hernandez I."/>
            <person name="Brinkrolf K."/>
            <person name="Jadhav V."/>
            <person name="Samoudi M."/>
            <person name="Hao H."/>
            <person name="Kingham B."/>
            <person name="Goesmann A."/>
            <person name="Betenbaugh M.J."/>
            <person name="Lewis N.E."/>
            <person name="Borth N."/>
            <person name="Lee K.H."/>
        </authorList>
    </citation>
    <scope>NUCLEOTIDE SEQUENCE [LARGE SCALE GENOMIC DNA]</scope>
    <source>
        <strain evidence="21">17A/GY</strain>
    </source>
</reference>
<proteinExistence type="evidence at transcript level"/>
<comment type="similarity">
    <text evidence="4 14">Belongs to the cytochrome P450 family.</text>
</comment>
<evidence type="ECO:0000313" key="22">
    <source>
        <dbReference type="RefSeq" id="NP_001230952.1"/>
    </source>
</evidence>
<sequence length="493" mass="56330">MLGSELLLVAILAYLSVMVLVSVWKQKVRGKLPPGPTPLPYIGNYLQLNTKDMYSSITELSERYGPVFTIHLGPRPVVVLYGYDAVKEALVDQAEEFSGRGEQATYNTLFKGYGVTFSSGERAKQLRRFSIATLRDFGVGKRSVEERIQEEAACLVKMLQSTSGAPIDPTVYLSQTVSNVINSIVFGDRFDYEDKEFLELLRMMGQINRFAASPTGQLYDMFHSVMKYLPGPQQQIIKNTKELEDFMVRKVKQNQSTLDLNSPRNFIDSFLIHMQEEKKNPDSEFNIQNLVMTSLNLFFAGSETVSSTMRYGFLLLMKYPEVEAKVHEEIDRVIGRNRQPQFEDRMKMPYTEAVINEIQRFANLAPLGIPRKTIQNTTFRGFFLPKDTEVFPILGSLLTDPKFFPSPKDFNPQNFLDDKGQLKKNAAFVPFSVGKRFCLGDGLARMELFLFFTTILQNFRFKFPKKPEDIDESPKPLGFARIIPHYTMSFLPI</sequence>
<dbReference type="OrthoDB" id="2789670at2759"/>
<evidence type="ECO:0000256" key="5">
    <source>
        <dbReference type="ARBA" id="ARBA00022617"/>
    </source>
</evidence>
<evidence type="ECO:0000256" key="3">
    <source>
        <dbReference type="ARBA" id="ARBA00004406"/>
    </source>
</evidence>
<dbReference type="PRINTS" id="PR00385">
    <property type="entry name" value="P450"/>
</dbReference>
<dbReference type="GO" id="GO:0009804">
    <property type="term" value="P:coumarin metabolic process"/>
    <property type="evidence" value="ECO:0007669"/>
    <property type="project" value="TreeGrafter"/>
</dbReference>
<dbReference type="PANTHER" id="PTHR24300:SF103">
    <property type="entry name" value="CYTOCHROME P450-RELATED"/>
    <property type="match status" value="1"/>
</dbReference>
<dbReference type="Proteomes" id="UP000694386">
    <property type="component" value="Unplaced"/>
</dbReference>
<dbReference type="PROSITE" id="PS00086">
    <property type="entry name" value="CYTOCHROME_P450"/>
    <property type="match status" value="1"/>
</dbReference>
<keyword evidence="12 16" id="KW-0472">Membrane</keyword>
<dbReference type="EC" id="1.14.14.1" evidence="15"/>
<comment type="function">
    <text evidence="15">Cytochromes P450 are a group of heme-thiolate monooxygenases.</text>
</comment>
<organism evidence="17">
    <name type="scientific">Cricetulus griseus</name>
    <name type="common">Chinese hamster</name>
    <name type="synonym">Cricetulus barabensis griseus</name>
    <dbReference type="NCBI Taxonomy" id="10029"/>
    <lineage>
        <taxon>Eukaryota</taxon>
        <taxon>Metazoa</taxon>
        <taxon>Chordata</taxon>
        <taxon>Craniata</taxon>
        <taxon>Vertebrata</taxon>
        <taxon>Euteleostomi</taxon>
        <taxon>Mammalia</taxon>
        <taxon>Eutheria</taxon>
        <taxon>Euarchontoglires</taxon>
        <taxon>Glires</taxon>
        <taxon>Rodentia</taxon>
        <taxon>Myomorpha</taxon>
        <taxon>Muroidea</taxon>
        <taxon>Cricetidae</taxon>
        <taxon>Cricetinae</taxon>
        <taxon>Cricetulus</taxon>
    </lineage>
</organism>
<protein>
    <recommendedName>
        <fullName evidence="15">Cytochrome P450</fullName>
        <ecNumber evidence="15">1.14.14.1</ecNumber>
    </recommendedName>
</protein>
<evidence type="ECO:0000313" key="21">
    <source>
        <dbReference type="Proteomes" id="UP001108280"/>
    </source>
</evidence>
<comment type="catalytic activity">
    <reaction evidence="15">
        <text>an organic molecule + reduced [NADPH--hemoprotein reductase] + O2 = an alcohol + oxidized [NADPH--hemoprotein reductase] + H2O + H(+)</text>
        <dbReference type="Rhea" id="RHEA:17149"/>
        <dbReference type="Rhea" id="RHEA-COMP:11964"/>
        <dbReference type="Rhea" id="RHEA-COMP:11965"/>
        <dbReference type="ChEBI" id="CHEBI:15377"/>
        <dbReference type="ChEBI" id="CHEBI:15378"/>
        <dbReference type="ChEBI" id="CHEBI:15379"/>
        <dbReference type="ChEBI" id="CHEBI:30879"/>
        <dbReference type="ChEBI" id="CHEBI:57618"/>
        <dbReference type="ChEBI" id="CHEBI:58210"/>
        <dbReference type="ChEBI" id="CHEBI:142491"/>
        <dbReference type="EC" id="1.14.14.1"/>
    </reaction>
</comment>
<feature type="binding site" description="axial binding residue" evidence="13">
    <location>
        <position position="438"/>
    </location>
    <ligand>
        <name>heme</name>
        <dbReference type="ChEBI" id="CHEBI:30413"/>
    </ligand>
    <ligandPart>
        <name>Fe</name>
        <dbReference type="ChEBI" id="CHEBI:18248"/>
    </ligandPart>
</feature>
<keyword evidence="16" id="KW-1133">Transmembrane helix</keyword>
<evidence type="ECO:0000256" key="15">
    <source>
        <dbReference type="RuleBase" id="RU368053"/>
    </source>
</evidence>
<comment type="cofactor">
    <cofactor evidence="1 13 15">
        <name>heme</name>
        <dbReference type="ChEBI" id="CHEBI:30413"/>
    </cofactor>
</comment>
<dbReference type="RefSeq" id="NP_001230952.1">
    <property type="nucleotide sequence ID" value="NM_001244023.1"/>
</dbReference>
<keyword evidence="10 13" id="KW-0408">Iron</keyword>
<name>Q9R0R6_CRIGR</name>
<dbReference type="Gene3D" id="1.10.630.10">
    <property type="entry name" value="Cytochrome P450"/>
    <property type="match status" value="1"/>
</dbReference>
<reference evidence="20" key="2">
    <citation type="journal article" date="2013" name="Nat. Biotechnol.">
        <title>Chinese hamster genome sequenced from sorted chromosomes.</title>
        <authorList>
            <person name="Brinkrolf K."/>
            <person name="Rupp O."/>
            <person name="Laux H."/>
            <person name="Kollin F."/>
            <person name="Ernst W."/>
            <person name="Linke B."/>
            <person name="Kofler R."/>
            <person name="Romand S."/>
            <person name="Hesse F."/>
            <person name="Budach W.E."/>
            <person name="Galosy S."/>
            <person name="Muller D."/>
            <person name="Noll T."/>
            <person name="Wienberg J."/>
            <person name="Jostock T."/>
            <person name="Leonard M."/>
            <person name="Grillari J."/>
            <person name="Tauch A."/>
            <person name="Goesmann A."/>
            <person name="Helk B."/>
            <person name="Mott J.E."/>
            <person name="Puhler A."/>
            <person name="Borth N."/>
        </authorList>
    </citation>
    <scope>NUCLEOTIDE SEQUENCE [LARGE SCALE GENOMIC DNA]</scope>
    <source>
        <strain evidence="20">17A/GY</strain>
    </source>
</reference>
<evidence type="ECO:0000256" key="7">
    <source>
        <dbReference type="ARBA" id="ARBA00022824"/>
    </source>
</evidence>
<dbReference type="InterPro" id="IPR050182">
    <property type="entry name" value="Cytochrome_P450_fam2"/>
</dbReference>
<dbReference type="InterPro" id="IPR036396">
    <property type="entry name" value="Cyt_P450_sf"/>
</dbReference>
<dbReference type="GO" id="GO:0006805">
    <property type="term" value="P:xenobiotic metabolic process"/>
    <property type="evidence" value="ECO:0007669"/>
    <property type="project" value="TreeGrafter"/>
</dbReference>
<evidence type="ECO:0000256" key="4">
    <source>
        <dbReference type="ARBA" id="ARBA00010617"/>
    </source>
</evidence>
<accession>Q9R0R6</accession>
<keyword evidence="21" id="KW-1185">Reference proteome</keyword>
<evidence type="ECO:0000256" key="10">
    <source>
        <dbReference type="ARBA" id="ARBA00023004"/>
    </source>
</evidence>
<dbReference type="InterPro" id="IPR008067">
    <property type="entry name" value="Cyt_P450_E_grp-I_CYP2A-like"/>
</dbReference>
<reference evidence="18" key="3">
    <citation type="submission" date="2013-03" db="EMBL/GenBank/DDBJ databases">
        <title>Chinese hamster genome sequenced from sorted chromosomes.</title>
        <authorList>
            <person name="Brinkrolf K."/>
            <person name="Rupp O."/>
            <person name="Laux H."/>
            <person name="Kollin F."/>
            <person name="Ernst W."/>
            <person name="Linke B."/>
            <person name="Kofler R."/>
            <person name="Romand S."/>
            <person name="Hesse F."/>
            <person name="Budach W.E."/>
            <person name="Galosy S."/>
            <person name="Muller D."/>
            <person name="Noll T."/>
            <person name="Wienberg J."/>
            <person name="Jostock T."/>
            <person name="Leonard M."/>
            <person name="Grillari J."/>
            <person name="Tauch A."/>
            <person name="Goesmann A."/>
            <person name="Helk B."/>
            <person name="Mott J.E."/>
            <person name="Puehler A."/>
            <person name="Borth N."/>
        </authorList>
    </citation>
    <scope>NUCLEOTIDE SEQUENCE</scope>
    <source>
        <strain evidence="18">17A/GY</strain>
    </source>
</reference>
<dbReference type="Pfam" id="PF00067">
    <property type="entry name" value="p450"/>
    <property type="match status" value="1"/>
</dbReference>
<dbReference type="GO" id="GO:0005506">
    <property type="term" value="F:iron ion binding"/>
    <property type="evidence" value="ECO:0007669"/>
    <property type="project" value="UniProtKB-UniRule"/>
</dbReference>
<evidence type="ECO:0000256" key="16">
    <source>
        <dbReference type="SAM" id="Phobius"/>
    </source>
</evidence>
<dbReference type="GO" id="GO:0020037">
    <property type="term" value="F:heme binding"/>
    <property type="evidence" value="ECO:0007669"/>
    <property type="project" value="UniProtKB-UniRule"/>
</dbReference>
<evidence type="ECO:0000256" key="11">
    <source>
        <dbReference type="ARBA" id="ARBA00023033"/>
    </source>
</evidence>
<dbReference type="SUPFAM" id="SSF48264">
    <property type="entry name" value="Cytochrome P450"/>
    <property type="match status" value="1"/>
</dbReference>
<dbReference type="CDD" id="cd20668">
    <property type="entry name" value="CYP2A"/>
    <property type="match status" value="1"/>
</dbReference>
<evidence type="ECO:0000313" key="19">
    <source>
        <dbReference type="Ensembl" id="ENSCGRP00001024140.1"/>
    </source>
</evidence>
<evidence type="ECO:0000256" key="12">
    <source>
        <dbReference type="ARBA" id="ARBA00023136"/>
    </source>
</evidence>
<dbReference type="GO" id="GO:0008392">
    <property type="term" value="F:arachidonate epoxygenase activity"/>
    <property type="evidence" value="ECO:0007669"/>
    <property type="project" value="TreeGrafter"/>
</dbReference>
<dbReference type="Proteomes" id="UP000030759">
    <property type="component" value="Unassembled WGS sequence"/>
</dbReference>
<evidence type="ECO:0000256" key="1">
    <source>
        <dbReference type="ARBA" id="ARBA00001971"/>
    </source>
</evidence>
<evidence type="ECO:0000256" key="9">
    <source>
        <dbReference type="ARBA" id="ARBA00023002"/>
    </source>
</evidence>
<keyword evidence="7 15" id="KW-0256">Endoplasmic reticulum</keyword>
<keyword evidence="8 15" id="KW-0492">Microsome</keyword>
<keyword evidence="16" id="KW-0812">Transmembrane</keyword>
<dbReference type="GO" id="GO:0005789">
    <property type="term" value="C:endoplasmic reticulum membrane"/>
    <property type="evidence" value="ECO:0007669"/>
    <property type="project" value="UniProtKB-SubCell"/>
</dbReference>
<dbReference type="EMBL" id="KE687042">
    <property type="protein sequence ID" value="ERE60255.1"/>
    <property type="molecule type" value="Genomic_DNA"/>
</dbReference>
<evidence type="ECO:0000256" key="6">
    <source>
        <dbReference type="ARBA" id="ARBA00022723"/>
    </source>
</evidence>
<dbReference type="InterPro" id="IPR017972">
    <property type="entry name" value="Cyt_P450_CS"/>
</dbReference>
<dbReference type="PRINTS" id="PR01684">
    <property type="entry name" value="EP450ICYP2A"/>
</dbReference>
<dbReference type="KEGG" id="cge:100689035"/>
<keyword evidence="6 13" id="KW-0479">Metal-binding</keyword>
<evidence type="ECO:0000256" key="2">
    <source>
        <dbReference type="ARBA" id="ARBA00004174"/>
    </source>
</evidence>
<evidence type="ECO:0000256" key="8">
    <source>
        <dbReference type="ARBA" id="ARBA00022848"/>
    </source>
</evidence>
<dbReference type="GeneTree" id="ENSGT00940000154117"/>
<gene>
    <name evidence="17" type="primary">CYP2A15</name>
    <name evidence="19 22" type="synonym">Cyp2a15</name>
    <name evidence="18" type="ORF">H671_21128</name>
</gene>
<evidence type="ECO:0000313" key="20">
    <source>
        <dbReference type="Proteomes" id="UP000030759"/>
    </source>
</evidence>
<dbReference type="Ensembl" id="ENSCGRT00001028386.1">
    <property type="protein sequence ID" value="ENSCGRP00001024140.1"/>
    <property type="gene ID" value="ENSCGRG00001022136.1"/>
</dbReference>
<dbReference type="InterPro" id="IPR002401">
    <property type="entry name" value="Cyt_P450_E_grp-I"/>
</dbReference>
<evidence type="ECO:0000256" key="13">
    <source>
        <dbReference type="PIRSR" id="PIRSR602401-1"/>
    </source>
</evidence>
<dbReference type="AlphaFoldDB" id="Q9R0R6"/>
<reference evidence="22" key="6">
    <citation type="submission" date="2025-04" db="UniProtKB">
        <authorList>
            <consortium name="RefSeq"/>
        </authorList>
    </citation>
    <scope>IDENTIFICATION</scope>
</reference>
<evidence type="ECO:0000313" key="18">
    <source>
        <dbReference type="EMBL" id="ERE60255.1"/>
    </source>
</evidence>
<evidence type="ECO:0000313" key="17">
    <source>
        <dbReference type="EMBL" id="BAA83589.1"/>
    </source>
</evidence>
<evidence type="ECO:0000256" key="14">
    <source>
        <dbReference type="RuleBase" id="RU000461"/>
    </source>
</evidence>
<reference evidence="21" key="5">
    <citation type="journal article" date="2020" name="Biotechnol. Bioeng.">
        <title>Chromosome-scale scaffolds for the Chinese hamster reference genome assembly to facilitate the study of the CHO epigenome.</title>
        <authorList>
            <person name="Hilliard W."/>
            <person name="MacDonald M."/>
            <person name="Lee K.H."/>
        </authorList>
    </citation>
    <scope>NUCLEOTIDE SEQUENCE [LARGE SCALE GENOMIC DNA]</scope>
    <source>
        <strain evidence="21">17A/GY</strain>
    </source>
</reference>
<comment type="subcellular location">
    <subcellularLocation>
        <location evidence="3 15">Endoplasmic reticulum membrane</location>
        <topology evidence="3">Peripheral membrane protein</topology>
    </subcellularLocation>
    <subcellularLocation>
        <location evidence="2 15">Microsome membrane</location>
        <topology evidence="2">Peripheral membrane protein</topology>
    </subcellularLocation>
</comment>
<dbReference type="PRINTS" id="PR00463">
    <property type="entry name" value="EP450I"/>
</dbReference>
<dbReference type="Proteomes" id="UP001108280">
    <property type="component" value="Chromosome 9"/>
</dbReference>
<dbReference type="InterPro" id="IPR001128">
    <property type="entry name" value="Cyt_P450"/>
</dbReference>
<dbReference type="GeneID" id="100689035"/>
<dbReference type="CTD" id="100689035"/>
<keyword evidence="9 14" id="KW-0560">Oxidoreductase</keyword>
<dbReference type="GO" id="GO:0019373">
    <property type="term" value="P:epoxygenase P450 pathway"/>
    <property type="evidence" value="ECO:0007669"/>
    <property type="project" value="TreeGrafter"/>
</dbReference>
<dbReference type="EMBL" id="AB022916">
    <property type="protein sequence ID" value="BAA83589.1"/>
    <property type="molecule type" value="mRNA"/>
</dbReference>
<dbReference type="GO" id="GO:0016712">
    <property type="term" value="F:oxidoreductase activity, acting on paired donors, with incorporation or reduction of molecular oxygen, reduced flavin or flavoprotein as one donor, and incorporation of one atom of oxygen"/>
    <property type="evidence" value="ECO:0007669"/>
    <property type="project" value="UniProtKB-EC"/>
</dbReference>
<reference evidence="19" key="7">
    <citation type="submission" date="2025-05" db="UniProtKB">
        <authorList>
            <consortium name="Ensembl"/>
        </authorList>
    </citation>
    <scope>IDENTIFICATION</scope>
</reference>
<keyword evidence="11 14" id="KW-0503">Monooxygenase</keyword>
<reference evidence="17 22" key="1">
    <citation type="journal article" date="1999" name="Arch. Biochem. Biophys.">
        <title>Cloning and expression analysis of a new member of the cytochrome P450, CYP2A15 from the Chinese hamster, encoding testosterone 7alpha-hydroxylase.</title>
        <authorList>
            <person name="Kurose K."/>
            <person name="Isozaki E."/>
            <person name="Tohkin M."/>
            <person name="Fukuhara M."/>
        </authorList>
    </citation>
    <scope>NUCLEOTIDE SEQUENCE</scope>
    <source>
        <tissue evidence="17">Liver</tissue>
    </source>
</reference>
<keyword evidence="5 13" id="KW-0349">Heme</keyword>
<dbReference type="FunFam" id="1.10.630.10:FF:000238">
    <property type="entry name" value="Cytochrome P450 2A6"/>
    <property type="match status" value="1"/>
</dbReference>
<feature type="transmembrane region" description="Helical" evidence="16">
    <location>
        <begin position="6"/>
        <end position="24"/>
    </location>
</feature>